<dbReference type="SMART" id="SM00249">
    <property type="entry name" value="PHD"/>
    <property type="match status" value="2"/>
</dbReference>
<keyword evidence="3" id="KW-0862">Zinc</keyword>
<evidence type="ECO:0000256" key="2">
    <source>
        <dbReference type="ARBA" id="ARBA00022771"/>
    </source>
</evidence>
<dbReference type="InterPro" id="IPR011011">
    <property type="entry name" value="Znf_FYVE_PHD"/>
</dbReference>
<evidence type="ECO:0000256" key="5">
    <source>
        <dbReference type="SAM" id="Coils"/>
    </source>
</evidence>
<keyword evidence="1" id="KW-0479">Metal-binding</keyword>
<dbReference type="InterPro" id="IPR001965">
    <property type="entry name" value="Znf_PHD"/>
</dbReference>
<feature type="compositionally biased region" description="Low complexity" evidence="6">
    <location>
        <begin position="1021"/>
        <end position="1030"/>
    </location>
</feature>
<proteinExistence type="predicted"/>
<feature type="domain" description="PHD-type" evidence="7">
    <location>
        <begin position="429"/>
        <end position="520"/>
    </location>
</feature>
<sequence>MRGNPSTPRQRGPRLLPSPWQSRLAVFLPPSFSSCLPMPPASSAPLLGRVSRLHGRGFTFLARSLMVGDRVATPACQTDNSRSFRPFQALEITRQRLLFRARSTCSLLSFDPAEQVSGQAAGPFEGSSAHSSIDPRNAVNTAGNRPANFGVSSELGTGSASTTRATTPSVAGGVVDEGASQWLASRDKDRQSRETSAADGGGANADDAASAQSEPLLDGPEPIELDPGAITTSAPAQTLGGGAAASFAPVAGSMEISAPAVVTPKPPRRFGSVRSASQRATNSISEAYGTSAGASLNGSVRSSSPAMPYDTIAEQQASGSVTPTQSLAKGKKKDKVLRVEADRNRRSASAASNGPSTSALPAPAAGSAPSARVAKDQQQQMLIPPGMVYVDGVLRVAPGIQGALMPPQVPHSTSASLSHKMEDKGGSNNDYCEVCRGNGRFLCCDGCPRSFHFYCMNPPLQIDEMPPSNAAGLVPASRLSASKGSNAKGKGKANNQRATPDNAAEENLEEMWFCNVCVAERPGKGFGPFGPLIQQIQLDNPREFQLPAEIRTYFKGVATANDGTYTDANMLRQLKLTKQGFLEDRDPFRLKDKAGKAVLCFRCGSSALPLPSTGGGSTTSKASESAKVDAAVASGQTSVDPTIKEGKGWRKIVSCDFCALHWHIDCVDPPMVSMPHVSRKWMCPAHSDHVQPKRRVPRIGPAVPQTIDLPVPSASNIGPGRHYRTRVLNNGDIDIIPDPLDTFFGAEGVGRSLEKGWDGIAGVTDAYVTNSGGSVLTTKYRYRLPEKVIRTDFWNKVGGSDPARIGDIFYVAAQDIASGRHGARVSLASDRSEPLAGTRYRPFGQRDYPRSGLDSLADIAIARLLSDELAHTDHVDYVRPSRTRKLIETALQVEIPTNDEVPESSLRASLEEEEEDRKLAGDGADLDTVEAAGAVAATMTADPERRGDSARNKRKRDDKGADSDASSSLTDLSDDEDDSGTASTSVQQAKAVVPQTPRNAAPAASAGRMSTPRRGLSKRSAAAAADAAIQAGGGGTGNVPNTITRPRSSSHAITGSATPSATPAAGSAAPPATPGAASGGAKKRQRLDTGASSSIGSTSASASSSALLPSALSSSTGSGTRATTTSAADAAADAELRTAKHDAAVLRDQYEQQKREVEQLRAVQELMRIKGPGKLLEFLLAP</sequence>
<dbReference type="Pfam" id="PF00628">
    <property type="entry name" value="PHD"/>
    <property type="match status" value="2"/>
</dbReference>
<dbReference type="EMBL" id="OOIP01000010">
    <property type="protein sequence ID" value="SPO38523.1"/>
    <property type="molecule type" value="Genomic_DNA"/>
</dbReference>
<feature type="compositionally biased region" description="Low complexity" evidence="6">
    <location>
        <begin position="204"/>
        <end position="213"/>
    </location>
</feature>
<gene>
    <name evidence="8" type="ORF">PSFLO_04001</name>
</gene>
<evidence type="ECO:0000256" key="4">
    <source>
        <dbReference type="PROSITE-ProRule" id="PRU00146"/>
    </source>
</evidence>
<evidence type="ECO:0000313" key="8">
    <source>
        <dbReference type="EMBL" id="SPO38523.1"/>
    </source>
</evidence>
<dbReference type="OrthoDB" id="5876363at2759"/>
<feature type="coiled-coil region" evidence="5">
    <location>
        <begin position="1136"/>
        <end position="1170"/>
    </location>
</feature>
<feature type="compositionally biased region" description="Basic and acidic residues" evidence="6">
    <location>
        <begin position="942"/>
        <end position="962"/>
    </location>
</feature>
<keyword evidence="2 4" id="KW-0863">Zinc-finger</keyword>
<keyword evidence="9" id="KW-1185">Reference proteome</keyword>
<evidence type="ECO:0000259" key="7">
    <source>
        <dbReference type="PROSITE" id="PS50016"/>
    </source>
</evidence>
<feature type="compositionally biased region" description="Low complexity" evidence="6">
    <location>
        <begin position="347"/>
        <end position="371"/>
    </location>
</feature>
<feature type="compositionally biased region" description="Polar residues" evidence="6">
    <location>
        <begin position="314"/>
        <end position="327"/>
    </location>
</feature>
<dbReference type="InterPro" id="IPR019787">
    <property type="entry name" value="Znf_PHD-finger"/>
</dbReference>
<dbReference type="PROSITE" id="PS50016">
    <property type="entry name" value="ZF_PHD_2"/>
    <property type="match status" value="1"/>
</dbReference>
<feature type="region of interest" description="Disordered" evidence="6">
    <location>
        <begin position="480"/>
        <end position="501"/>
    </location>
</feature>
<keyword evidence="5" id="KW-0175">Coiled coil</keyword>
<feature type="region of interest" description="Disordered" evidence="6">
    <location>
        <begin position="314"/>
        <end position="378"/>
    </location>
</feature>
<name>A0A5C3F1X4_9BASI</name>
<protein>
    <recommendedName>
        <fullName evidence="7">PHD-type domain-containing protein</fullName>
    </recommendedName>
</protein>
<feature type="compositionally biased region" description="Basic and acidic residues" evidence="6">
    <location>
        <begin position="336"/>
        <end position="345"/>
    </location>
</feature>
<evidence type="ECO:0000256" key="6">
    <source>
        <dbReference type="SAM" id="MobiDB-lite"/>
    </source>
</evidence>
<dbReference type="InterPro" id="IPR013083">
    <property type="entry name" value="Znf_RING/FYVE/PHD"/>
</dbReference>
<reference evidence="8 9" key="1">
    <citation type="submission" date="2018-03" db="EMBL/GenBank/DDBJ databases">
        <authorList>
            <person name="Guldener U."/>
        </authorList>
    </citation>
    <scope>NUCLEOTIDE SEQUENCE [LARGE SCALE GENOMIC DNA]</scope>
    <source>
        <strain evidence="8 9">DAOM196992</strain>
    </source>
</reference>
<dbReference type="CDD" id="cd15534">
    <property type="entry name" value="PHD2_PHF12_Rco1"/>
    <property type="match status" value="1"/>
</dbReference>
<dbReference type="PANTHER" id="PTHR47636">
    <property type="entry name" value="TRANSCRIPTIONAL REGULATORY PROTEIN RCO1"/>
    <property type="match status" value="1"/>
</dbReference>
<dbReference type="Proteomes" id="UP000323386">
    <property type="component" value="Unassembled WGS sequence"/>
</dbReference>
<dbReference type="PANTHER" id="PTHR47636:SF1">
    <property type="entry name" value="TRANSCRIPTIONAL REGULATORY PROTEIN RCO1"/>
    <property type="match status" value="1"/>
</dbReference>
<feature type="region of interest" description="Disordered" evidence="6">
    <location>
        <begin position="895"/>
        <end position="1134"/>
    </location>
</feature>
<feature type="compositionally biased region" description="Low complexity" evidence="6">
    <location>
        <begin position="156"/>
        <end position="167"/>
    </location>
</feature>
<feature type="compositionally biased region" description="Low complexity" evidence="6">
    <location>
        <begin position="1089"/>
        <end position="1133"/>
    </location>
</feature>
<dbReference type="InterPro" id="IPR052819">
    <property type="entry name" value="Chromatin_regulatory_protein"/>
</dbReference>
<dbReference type="GO" id="GO:0006357">
    <property type="term" value="P:regulation of transcription by RNA polymerase II"/>
    <property type="evidence" value="ECO:0007669"/>
    <property type="project" value="TreeGrafter"/>
</dbReference>
<evidence type="ECO:0000256" key="1">
    <source>
        <dbReference type="ARBA" id="ARBA00022723"/>
    </source>
</evidence>
<evidence type="ECO:0000256" key="3">
    <source>
        <dbReference type="ARBA" id="ARBA00022833"/>
    </source>
</evidence>
<feature type="compositionally biased region" description="Low complexity" evidence="6">
    <location>
        <begin position="1054"/>
        <end position="1080"/>
    </location>
</feature>
<dbReference type="AlphaFoldDB" id="A0A5C3F1X4"/>
<dbReference type="Gene3D" id="3.30.40.10">
    <property type="entry name" value="Zinc/RING finger domain, C3HC4 (zinc finger)"/>
    <property type="match status" value="2"/>
</dbReference>
<dbReference type="SUPFAM" id="SSF57903">
    <property type="entry name" value="FYVE/PHD zinc finger"/>
    <property type="match status" value="2"/>
</dbReference>
<feature type="compositionally biased region" description="Low complexity" evidence="6">
    <location>
        <begin position="480"/>
        <end position="495"/>
    </location>
</feature>
<dbReference type="GO" id="GO:0008270">
    <property type="term" value="F:zinc ion binding"/>
    <property type="evidence" value="ECO:0007669"/>
    <property type="project" value="UniProtKB-KW"/>
</dbReference>
<dbReference type="GO" id="GO:0032221">
    <property type="term" value="C:Rpd3S complex"/>
    <property type="evidence" value="ECO:0007669"/>
    <property type="project" value="TreeGrafter"/>
</dbReference>
<organism evidence="8 9">
    <name type="scientific">Pseudozyma flocculosa</name>
    <dbReference type="NCBI Taxonomy" id="84751"/>
    <lineage>
        <taxon>Eukaryota</taxon>
        <taxon>Fungi</taxon>
        <taxon>Dikarya</taxon>
        <taxon>Basidiomycota</taxon>
        <taxon>Ustilaginomycotina</taxon>
        <taxon>Ustilaginomycetes</taxon>
        <taxon>Ustilaginales</taxon>
        <taxon>Ustilaginaceae</taxon>
        <taxon>Pseudozyma</taxon>
    </lineage>
</organism>
<evidence type="ECO:0000313" key="9">
    <source>
        <dbReference type="Proteomes" id="UP000323386"/>
    </source>
</evidence>
<feature type="region of interest" description="Disordered" evidence="6">
    <location>
        <begin position="117"/>
        <end position="237"/>
    </location>
</feature>
<feature type="compositionally biased region" description="Low complexity" evidence="6">
    <location>
        <begin position="929"/>
        <end position="941"/>
    </location>
</feature>
<accession>A0A5C3F1X4</accession>
<feature type="compositionally biased region" description="Polar residues" evidence="6">
    <location>
        <begin position="1038"/>
        <end position="1053"/>
    </location>
</feature>
<dbReference type="PROSITE" id="PS51257">
    <property type="entry name" value="PROKAR_LIPOPROTEIN"/>
    <property type="match status" value="1"/>
</dbReference>